<reference evidence="3" key="1">
    <citation type="journal article" date="2016" name="Genome Announc.">
        <title>Draft genome sequences of fungus Aspergillus calidoustus.</title>
        <authorList>
            <person name="Horn F."/>
            <person name="Linde J."/>
            <person name="Mattern D.J."/>
            <person name="Walther G."/>
            <person name="Guthke R."/>
            <person name="Scherlach K."/>
            <person name="Martin K."/>
            <person name="Brakhage A.A."/>
            <person name="Petzke L."/>
            <person name="Valiante V."/>
        </authorList>
    </citation>
    <scope>NUCLEOTIDE SEQUENCE [LARGE SCALE GENOMIC DNA]</scope>
    <source>
        <strain evidence="3">SF006504</strain>
    </source>
</reference>
<dbReference type="OMA" id="TTHSIEH"/>
<feature type="region of interest" description="Disordered" evidence="1">
    <location>
        <begin position="861"/>
        <end position="892"/>
    </location>
</feature>
<feature type="compositionally biased region" description="Polar residues" evidence="1">
    <location>
        <begin position="1141"/>
        <end position="1156"/>
    </location>
</feature>
<feature type="compositionally biased region" description="Polar residues" evidence="1">
    <location>
        <begin position="210"/>
        <end position="234"/>
    </location>
</feature>
<dbReference type="EMBL" id="CDMC01000002">
    <property type="protein sequence ID" value="CEN60268.1"/>
    <property type="molecule type" value="Genomic_DNA"/>
</dbReference>
<dbReference type="OrthoDB" id="3647690at2759"/>
<feature type="compositionally biased region" description="Polar residues" evidence="1">
    <location>
        <begin position="259"/>
        <end position="281"/>
    </location>
</feature>
<protein>
    <recommendedName>
        <fullName evidence="4">HDA1 complex subunit</fullName>
    </recommendedName>
</protein>
<proteinExistence type="predicted"/>
<sequence>MMRSVCTGSPNKSRRNNWNNQFIVTSSDDDDEETESNPEELDDEEWEINGILDESESQYLIDWVGNYPPSWEPKENASETAVEIWQTKKKQKKDQLASKTNEAAPAQSHTPPAHEQRLETPEQDAAVQNTPDSPLFVSPDPVSQSYTQETNGLSQSSFGRQDYNQTYDIKKPATKRTHRVFEYYARSPIPPEYLLPGESEEPFLPVQHTAAPTRTSTPKASGSLNLGSATTENPRSIEPRPPPIAQSSPGTEIPETPSILLNLQPTGGSQTNPNRAASSPRRTAALPTDSPNTPSRNSELSRSPATVHPRTTLDETNPSVSPTRLERGHTASTPETLVARDSVPSLRQSPVVLATQHSINSRTLTPGSPFANLRNIIGRSTSLLERGANNTSRFSIPRLSETAATMNDQSQKGALSLKETLEKYSHLEGATPREKMRNLWASTREKSTLEPQSIEPSATPSSVGDIEPSAPLSIPETVAPLSVRVDKDTSHHPEPLKVPTLEPLPEPVLEPHEVQTIQPSALTIAYQEQVTPGSLHLGPSEFAVPLPMDSRVKDDYDKVLTEGQHIIYALINEESFNQNSGNSGTEKSDVVSLAERVLERLSNAATHPDLNFGEHLKDADENLENQATWAEYSSAKFLVLSYLIKAQAPGEHEMHLVIAVRGEKTQRVVERYLEGKGFAYTRPRVDMGSGTNVEVSMAKGSLSFGIQNAQDEGIMETYKPPLAVIAFDSSLDVKKPSMEHMRTTFARNGHLLPVIRLIIANSSEHVELCFPGSPTSQRLALVFKYIRQLRDIIGELQDDALGVQEDANEILACLLSDNFNLHWTLPPVEALRQIIEDEGFIKPSTQISKPVNPTAQKRVFMSDTSEPASKRPRMEESQETTQFTDISGGPSQTLNGGLLDIEKKVVEMKSSHAADIKKLQTSLAAAQTCLQEREKILESLQHRYETRTKDLHKLRQERDRLLETKTTAEQRLQRQKEEMSRLKDERTELRHDLEKAREALKAGGGDMAELEKAREEIRRLTKENASLERKSEYEHKQAEYTREQYQTASNVAAQSGTELRTLKEENEALRRKVAGEASRLRELNIKSDESRHLARIAELEALLSSREDLLHRKEDELREIRRNRPSTRSTSTQPRSPKLTAGNSRPTSPGINNGSNFPGRGSALRFSSEMSL</sequence>
<feature type="region of interest" description="Disordered" evidence="1">
    <location>
        <begin position="444"/>
        <end position="475"/>
    </location>
</feature>
<evidence type="ECO:0008006" key="4">
    <source>
        <dbReference type="Google" id="ProtNLM"/>
    </source>
</evidence>
<evidence type="ECO:0000313" key="3">
    <source>
        <dbReference type="Proteomes" id="UP000054771"/>
    </source>
</evidence>
<organism evidence="2 3">
    <name type="scientific">Aspergillus calidoustus</name>
    <dbReference type="NCBI Taxonomy" id="454130"/>
    <lineage>
        <taxon>Eukaryota</taxon>
        <taxon>Fungi</taxon>
        <taxon>Dikarya</taxon>
        <taxon>Ascomycota</taxon>
        <taxon>Pezizomycotina</taxon>
        <taxon>Eurotiomycetes</taxon>
        <taxon>Eurotiomycetidae</taxon>
        <taxon>Eurotiales</taxon>
        <taxon>Aspergillaceae</taxon>
        <taxon>Aspergillus</taxon>
        <taxon>Aspergillus subgen. Nidulantes</taxon>
    </lineage>
</organism>
<dbReference type="Pfam" id="PF11496">
    <property type="entry name" value="HDA2-3"/>
    <property type="match status" value="1"/>
</dbReference>
<accession>A0A0U5HFZ6</accession>
<evidence type="ECO:0000256" key="1">
    <source>
        <dbReference type="SAM" id="MobiDB-lite"/>
    </source>
</evidence>
<feature type="region of interest" description="Disordered" evidence="1">
    <location>
        <begin position="67"/>
        <end position="161"/>
    </location>
</feature>
<feature type="compositionally biased region" description="Low complexity" evidence="1">
    <location>
        <begin position="1126"/>
        <end position="1137"/>
    </location>
</feature>
<feature type="compositionally biased region" description="Polar residues" evidence="1">
    <location>
        <begin position="449"/>
        <end position="462"/>
    </location>
</feature>
<evidence type="ECO:0000313" key="2">
    <source>
        <dbReference type="EMBL" id="CEN60268.1"/>
    </source>
</evidence>
<feature type="compositionally biased region" description="Polar residues" evidence="1">
    <location>
        <begin position="879"/>
        <end position="892"/>
    </location>
</feature>
<feature type="compositionally biased region" description="Polar residues" evidence="1">
    <location>
        <begin position="289"/>
        <end position="304"/>
    </location>
</feature>
<feature type="region of interest" description="Disordered" evidence="1">
    <location>
        <begin position="1116"/>
        <end position="1172"/>
    </location>
</feature>
<feature type="region of interest" description="Disordered" evidence="1">
    <location>
        <begin position="1"/>
        <end position="46"/>
    </location>
</feature>
<feature type="compositionally biased region" description="Polar residues" evidence="1">
    <location>
        <begin position="1"/>
        <end position="26"/>
    </location>
</feature>
<dbReference type="GO" id="GO:0070823">
    <property type="term" value="C:HDA1 complex"/>
    <property type="evidence" value="ECO:0007669"/>
    <property type="project" value="InterPro"/>
</dbReference>
<dbReference type="Gene3D" id="3.40.50.12360">
    <property type="match status" value="1"/>
</dbReference>
<dbReference type="AlphaFoldDB" id="A0A0U5HFZ6"/>
<dbReference type="InterPro" id="IPR038609">
    <property type="entry name" value="HDA1_su2/3_sf"/>
</dbReference>
<name>A0A0U5HFZ6_ASPCI</name>
<feature type="compositionally biased region" description="Acidic residues" evidence="1">
    <location>
        <begin position="27"/>
        <end position="46"/>
    </location>
</feature>
<dbReference type="STRING" id="454130.A0A0U5HFZ6"/>
<dbReference type="Proteomes" id="UP000054771">
    <property type="component" value="Unassembled WGS sequence"/>
</dbReference>
<gene>
    <name evidence="2" type="ORF">ASPCAL02709</name>
</gene>
<feature type="compositionally biased region" description="Polar residues" evidence="1">
    <location>
        <begin position="141"/>
        <end position="161"/>
    </location>
</feature>
<keyword evidence="3" id="KW-1185">Reference proteome</keyword>
<dbReference type="InterPro" id="IPR021006">
    <property type="entry name" value="Hda2/3"/>
</dbReference>
<feature type="region of interest" description="Disordered" evidence="1">
    <location>
        <begin position="209"/>
        <end position="343"/>
    </location>
</feature>